<dbReference type="EMBL" id="CAJVQA010003824">
    <property type="protein sequence ID" value="CAG8584494.1"/>
    <property type="molecule type" value="Genomic_DNA"/>
</dbReference>
<keyword evidence="2" id="KW-1185">Reference proteome</keyword>
<reference evidence="1" key="1">
    <citation type="submission" date="2021-06" db="EMBL/GenBank/DDBJ databases">
        <authorList>
            <person name="Kallberg Y."/>
            <person name="Tangrot J."/>
            <person name="Rosling A."/>
        </authorList>
    </citation>
    <scope>NUCLEOTIDE SEQUENCE</scope>
    <source>
        <strain evidence="1">FL966</strain>
    </source>
</reference>
<dbReference type="OrthoDB" id="10497793at2759"/>
<evidence type="ECO:0000313" key="1">
    <source>
        <dbReference type="EMBL" id="CAG8584494.1"/>
    </source>
</evidence>
<dbReference type="AlphaFoldDB" id="A0A9N9G8I6"/>
<organism evidence="1 2">
    <name type="scientific">Cetraspora pellucida</name>
    <dbReference type="NCBI Taxonomy" id="1433469"/>
    <lineage>
        <taxon>Eukaryota</taxon>
        <taxon>Fungi</taxon>
        <taxon>Fungi incertae sedis</taxon>
        <taxon>Mucoromycota</taxon>
        <taxon>Glomeromycotina</taxon>
        <taxon>Glomeromycetes</taxon>
        <taxon>Diversisporales</taxon>
        <taxon>Gigasporaceae</taxon>
        <taxon>Cetraspora</taxon>
    </lineage>
</organism>
<feature type="non-terminal residue" evidence="1">
    <location>
        <position position="125"/>
    </location>
</feature>
<name>A0A9N9G8I6_9GLOM</name>
<evidence type="ECO:0000313" key="2">
    <source>
        <dbReference type="Proteomes" id="UP000789759"/>
    </source>
</evidence>
<protein>
    <submittedName>
        <fullName evidence="1">22552_t:CDS:1</fullName>
    </submittedName>
</protein>
<accession>A0A9N9G8I6</accession>
<sequence>KSSNNWKLVALKERLYYISTEEHLAIRHKGARAIYAEVSNKYHGVKRCLYKENISDNVQIDNDIQFDVNKDSIQTEYYDNEFNENLIYNLSQSENNDRNNMSFIMDSLSPLPNIMARFFVTAAAT</sequence>
<proteinExistence type="predicted"/>
<comment type="caution">
    <text evidence="1">The sequence shown here is derived from an EMBL/GenBank/DDBJ whole genome shotgun (WGS) entry which is preliminary data.</text>
</comment>
<gene>
    <name evidence="1" type="ORF">CPELLU_LOCUS6249</name>
</gene>
<dbReference type="Proteomes" id="UP000789759">
    <property type="component" value="Unassembled WGS sequence"/>
</dbReference>